<sequence length="399" mass="44740">MFLQQLEALVDYDKIRAREYSRRAMWTSATIVTALAAFAFMLFWDASESMRSLFSTWLSLDTDLGGCAVSFARLLMVATALSIGLGIISAGLVVSNTVDVFSYKRSFRVYRKLLLLGVGLTIFFLLPLFFGKGTWDRGGHHGVSRIDLANACIASHDTTFYRLHGRLLIVVFAGWISILVQLVLRRAIADGRDPSQLSDDPRTREMQLRVIELAQRRQTSGRIVFKVAMTVLAAAMFYFGAWSMKPAVVRFIHTFTWERQKANVVETGMQCVLEVKVRRGWVERSRADCTSVAVTVPSTPAPGEGAWRITKIPTAKLTYRPPGGGEYSFEVTGDFYVKMPTSVGTEIEVLRNPASPEGIDKVFDGGDVKRMFYKLLMIIAGAVAIYYLWFRRPQSPRPI</sequence>
<dbReference type="AlphaFoldDB" id="A0A2W7CUA4"/>
<feature type="transmembrane region" description="Helical" evidence="1">
    <location>
        <begin position="167"/>
        <end position="184"/>
    </location>
</feature>
<name>A0A2W7CUA4_9HYPH</name>
<dbReference type="EMBL" id="MZXV01000010">
    <property type="protein sequence ID" value="PZV40273.1"/>
    <property type="molecule type" value="Genomic_DNA"/>
</dbReference>
<feature type="transmembrane region" description="Helical" evidence="1">
    <location>
        <begin position="24"/>
        <end position="44"/>
    </location>
</feature>
<evidence type="ECO:0000313" key="2">
    <source>
        <dbReference type="EMBL" id="PZV40273.1"/>
    </source>
</evidence>
<keyword evidence="3" id="KW-1185">Reference proteome</keyword>
<accession>A0A2W7CUA4</accession>
<proteinExistence type="predicted"/>
<comment type="caution">
    <text evidence="2">The sequence shown here is derived from an EMBL/GenBank/DDBJ whole genome shotgun (WGS) entry which is preliminary data.</text>
</comment>
<organism evidence="2 3">
    <name type="scientific">Mesorhizobium kowhaii</name>
    <dbReference type="NCBI Taxonomy" id="1300272"/>
    <lineage>
        <taxon>Bacteria</taxon>
        <taxon>Pseudomonadati</taxon>
        <taxon>Pseudomonadota</taxon>
        <taxon>Alphaproteobacteria</taxon>
        <taxon>Hyphomicrobiales</taxon>
        <taxon>Phyllobacteriaceae</taxon>
        <taxon>Mesorhizobium</taxon>
    </lineage>
</organism>
<keyword evidence="1" id="KW-0472">Membrane</keyword>
<keyword evidence="1" id="KW-1133">Transmembrane helix</keyword>
<feature type="transmembrane region" description="Helical" evidence="1">
    <location>
        <begin position="74"/>
        <end position="101"/>
    </location>
</feature>
<feature type="transmembrane region" description="Helical" evidence="1">
    <location>
        <begin position="113"/>
        <end position="130"/>
    </location>
</feature>
<reference evidence="3" key="1">
    <citation type="submission" date="2017-03" db="EMBL/GenBank/DDBJ databases">
        <authorList>
            <person name="Safronova V.I."/>
            <person name="Sazanova A.L."/>
            <person name="Chirak E.R."/>
        </authorList>
    </citation>
    <scope>NUCLEOTIDE SEQUENCE [LARGE SCALE GENOMIC DNA]</scope>
    <source>
        <strain evidence="3">Ach-343</strain>
    </source>
</reference>
<feature type="transmembrane region" description="Helical" evidence="1">
    <location>
        <begin position="371"/>
        <end position="390"/>
    </location>
</feature>
<gene>
    <name evidence="2" type="ORF">B5V02_01620</name>
</gene>
<dbReference type="Proteomes" id="UP000248616">
    <property type="component" value="Unassembled WGS sequence"/>
</dbReference>
<evidence type="ECO:0000313" key="3">
    <source>
        <dbReference type="Proteomes" id="UP000248616"/>
    </source>
</evidence>
<protein>
    <submittedName>
        <fullName evidence="2">Uncharacterized protein</fullName>
    </submittedName>
</protein>
<feature type="transmembrane region" description="Helical" evidence="1">
    <location>
        <begin position="223"/>
        <end position="241"/>
    </location>
</feature>
<keyword evidence="1" id="KW-0812">Transmembrane</keyword>
<evidence type="ECO:0000256" key="1">
    <source>
        <dbReference type="SAM" id="Phobius"/>
    </source>
</evidence>